<keyword evidence="2" id="KW-1185">Reference proteome</keyword>
<organism evidence="1 2">
    <name type="scientific">Fuscibacter oryzae</name>
    <dbReference type="NCBI Taxonomy" id="2803939"/>
    <lineage>
        <taxon>Bacteria</taxon>
        <taxon>Pseudomonadati</taxon>
        <taxon>Pseudomonadota</taxon>
        <taxon>Alphaproteobacteria</taxon>
        <taxon>Rhodobacterales</taxon>
        <taxon>Paracoccaceae</taxon>
        <taxon>Fuscibacter</taxon>
    </lineage>
</organism>
<evidence type="ECO:0000313" key="2">
    <source>
        <dbReference type="Proteomes" id="UP000619033"/>
    </source>
</evidence>
<evidence type="ECO:0000313" key="1">
    <source>
        <dbReference type="EMBL" id="MBL4927158.1"/>
    </source>
</evidence>
<comment type="caution">
    <text evidence="1">The sequence shown here is derived from an EMBL/GenBank/DDBJ whole genome shotgun (WGS) entry which is preliminary data.</text>
</comment>
<reference evidence="1" key="1">
    <citation type="submission" date="2021-01" db="EMBL/GenBank/DDBJ databases">
        <title>Genome seq and assembly of Tabrizicola sp. KVB23.</title>
        <authorList>
            <person name="Chhetri G."/>
        </authorList>
    </citation>
    <scope>NUCLEOTIDE SEQUENCE</scope>
    <source>
        <strain evidence="1">KVB23</strain>
    </source>
</reference>
<sequence length="75" mass="7324">MTPCILRLALIAPLIALPGCNPLPKLGIGGPPTGPTPALLPASALPAPITTAAPTGSLDAEAAALQARANALRNP</sequence>
<gene>
    <name evidence="1" type="ORF">JI744_03475</name>
</gene>
<accession>A0A8J7MRR2</accession>
<dbReference type="AlphaFoldDB" id="A0A8J7MRR2"/>
<dbReference type="Proteomes" id="UP000619033">
    <property type="component" value="Unassembled WGS sequence"/>
</dbReference>
<dbReference type="EMBL" id="JAESVP010000002">
    <property type="protein sequence ID" value="MBL4927158.1"/>
    <property type="molecule type" value="Genomic_DNA"/>
</dbReference>
<proteinExistence type="predicted"/>
<protein>
    <submittedName>
        <fullName evidence="1">Uncharacterized protein</fullName>
    </submittedName>
</protein>
<dbReference type="RefSeq" id="WP_202658311.1">
    <property type="nucleotide sequence ID" value="NZ_JAESVP010000002.1"/>
</dbReference>
<name>A0A8J7MRR2_9RHOB</name>